<dbReference type="RefSeq" id="WP_126718636.1">
    <property type="nucleotide sequence ID" value="NZ_RWJF01000001.1"/>
</dbReference>
<reference evidence="1 2" key="1">
    <citation type="submission" date="2018-12" db="EMBL/GenBank/DDBJ databases">
        <title>Sphingomonas sp. HMF7854 Genome sequencing and assembly.</title>
        <authorList>
            <person name="Cha I."/>
            <person name="Kang H."/>
            <person name="Kim H."/>
            <person name="Kang J."/>
            <person name="Joh K."/>
        </authorList>
    </citation>
    <scope>NUCLEOTIDE SEQUENCE [LARGE SCALE GENOMIC DNA]</scope>
    <source>
        <strain evidence="1 2">HMF7854</strain>
    </source>
</reference>
<dbReference type="EMBL" id="RWJF01000001">
    <property type="protein sequence ID" value="RST30802.1"/>
    <property type="molecule type" value="Genomic_DNA"/>
</dbReference>
<evidence type="ECO:0008006" key="3">
    <source>
        <dbReference type="Google" id="ProtNLM"/>
    </source>
</evidence>
<name>A0A3R9YME7_9SPHN</name>
<dbReference type="Proteomes" id="UP000274661">
    <property type="component" value="Unassembled WGS sequence"/>
</dbReference>
<dbReference type="OrthoDB" id="5354021at2"/>
<comment type="caution">
    <text evidence="1">The sequence shown here is derived from an EMBL/GenBank/DDBJ whole genome shotgun (WGS) entry which is preliminary data.</text>
</comment>
<proteinExistence type="predicted"/>
<gene>
    <name evidence="1" type="ORF">HMF7854_08095</name>
</gene>
<dbReference type="AlphaFoldDB" id="A0A3R9YME7"/>
<organism evidence="1 2">
    <name type="scientific">Sphingomonas ginkgonis</name>
    <dbReference type="NCBI Taxonomy" id="2315330"/>
    <lineage>
        <taxon>Bacteria</taxon>
        <taxon>Pseudomonadati</taxon>
        <taxon>Pseudomonadota</taxon>
        <taxon>Alphaproteobacteria</taxon>
        <taxon>Sphingomonadales</taxon>
        <taxon>Sphingomonadaceae</taxon>
        <taxon>Sphingomonas</taxon>
    </lineage>
</organism>
<evidence type="ECO:0000313" key="2">
    <source>
        <dbReference type="Proteomes" id="UP000274661"/>
    </source>
</evidence>
<evidence type="ECO:0000313" key="1">
    <source>
        <dbReference type="EMBL" id="RST30802.1"/>
    </source>
</evidence>
<protein>
    <recommendedName>
        <fullName evidence="3">Alpha 1,4-glycosyltransferase domain-containing protein</fullName>
    </recommendedName>
</protein>
<keyword evidence="2" id="KW-1185">Reference proteome</keyword>
<accession>A0A3R9YME7</accession>
<sequence length="286" mass="32464">MKVASFWDGPITALETACLLSFARRGAHVRLYSFEPKSLPAPIEVRDAGEVLDRSYLNRFLTNGKPNVAHFADLFRLVMMKQTDEVWIDCDVLLVRPDLDDWPADLFVREGDSQIINCVLRVSDQTVLDKAIEFTEACLDKDLPWAATQNVIPRAIECQHLEVPISSPAVYSPVQADDWFKLVLPEYRDECERLTSRARTVHLFDNVLQRVGFFKDIAPPAGSYLHARLEEQDLLSLFKAEYPAEVVRNMHDGWKLRFSGEAIGLGALVRQAIPALRRTAARRATR</sequence>